<evidence type="ECO:0000259" key="3">
    <source>
        <dbReference type="Pfam" id="PF07707"/>
    </source>
</evidence>
<dbReference type="Gene3D" id="1.25.40.420">
    <property type="match status" value="1"/>
</dbReference>
<organism evidence="4 5">
    <name type="scientific">Tetradesmus obliquus</name>
    <name type="common">Green alga</name>
    <name type="synonym">Acutodesmus obliquus</name>
    <dbReference type="NCBI Taxonomy" id="3088"/>
    <lineage>
        <taxon>Eukaryota</taxon>
        <taxon>Viridiplantae</taxon>
        <taxon>Chlorophyta</taxon>
        <taxon>core chlorophytes</taxon>
        <taxon>Chlorophyceae</taxon>
        <taxon>CS clade</taxon>
        <taxon>Sphaeropleales</taxon>
        <taxon>Scenedesmaceae</taxon>
        <taxon>Tetradesmus</taxon>
    </lineage>
</organism>
<keyword evidence="5" id="KW-1185">Reference proteome</keyword>
<dbReference type="Pfam" id="PF07707">
    <property type="entry name" value="BACK"/>
    <property type="match status" value="1"/>
</dbReference>
<feature type="domain" description="BACK" evidence="3">
    <location>
        <begin position="178"/>
        <end position="262"/>
    </location>
</feature>
<gene>
    <name evidence="4" type="ORF">BQ4739_LOCUS2468</name>
</gene>
<dbReference type="InterPro" id="IPR011333">
    <property type="entry name" value="SKP1/BTB/POZ_sf"/>
</dbReference>
<evidence type="ECO:0008006" key="6">
    <source>
        <dbReference type="Google" id="ProtNLM"/>
    </source>
</evidence>
<dbReference type="AlphaFoldDB" id="A0A383VC35"/>
<dbReference type="EMBL" id="FNXT01000184">
    <property type="protein sequence ID" value="SZX61916.1"/>
    <property type="molecule type" value="Genomic_DNA"/>
</dbReference>
<dbReference type="InterPro" id="IPR000210">
    <property type="entry name" value="BTB/POZ_dom"/>
</dbReference>
<dbReference type="Gene3D" id="3.30.710.10">
    <property type="entry name" value="Potassium Channel Kv1.1, Chain A"/>
    <property type="match status" value="1"/>
</dbReference>
<sequence>MAGLKGFYGREDLADLDVVIVQANTMACDKSSRRKRSRAEELVLPGHRLAVCAASEVLSAQILNWSAAAPSKQRQRINIEVPAGQLEVGRLLLRCMYQQQPDLRSTEQQATPLQLLVLADKYAVPGAVAAVNRAFKETPVEQLLCETVVAVYELPAVYADNAAFADVYAAAADVLQHTLGDLELVFADQSDRQGSKQQLLYDLPHAGLLQLLRDERTRVASENTAAHALLEWSEDKDISPEHLKQLASLVRMPRCSHLYITTVLLQHPEDVVEAVGLGHLLNAAACSAAGSQLVEEIDSSPTRREYPGWFLPARPASSMQQLVIDWHVKLQDVKVMFEQRVGENRIEAYFGQNRNWGVTTFALMAGPQHGRRLSSSCELLTLCMLTAACTYT</sequence>
<feature type="domain" description="BTB" evidence="2">
    <location>
        <begin position="44"/>
        <end position="137"/>
    </location>
</feature>
<dbReference type="Proteomes" id="UP000256970">
    <property type="component" value="Unassembled WGS sequence"/>
</dbReference>
<dbReference type="STRING" id="3088.A0A383VC35"/>
<accession>A0A383VC35</accession>
<protein>
    <recommendedName>
        <fullName evidence="6">BTB domain-containing protein</fullName>
    </recommendedName>
</protein>
<dbReference type="PANTHER" id="PTHR24410:SF23">
    <property type="entry name" value="BTB DOMAIN-CONTAINING PROTEIN-RELATED"/>
    <property type="match status" value="1"/>
</dbReference>
<evidence type="ECO:0000313" key="4">
    <source>
        <dbReference type="EMBL" id="SZX61916.1"/>
    </source>
</evidence>
<evidence type="ECO:0000313" key="5">
    <source>
        <dbReference type="Proteomes" id="UP000256970"/>
    </source>
</evidence>
<name>A0A383VC35_TETOB</name>
<dbReference type="Pfam" id="PF00651">
    <property type="entry name" value="BTB"/>
    <property type="match status" value="1"/>
</dbReference>
<proteinExistence type="predicted"/>
<evidence type="ECO:0000259" key="2">
    <source>
        <dbReference type="Pfam" id="PF00651"/>
    </source>
</evidence>
<reference evidence="4 5" key="1">
    <citation type="submission" date="2016-10" db="EMBL/GenBank/DDBJ databases">
        <authorList>
            <person name="Cai Z."/>
        </authorList>
    </citation>
    <scope>NUCLEOTIDE SEQUENCE [LARGE SCALE GENOMIC DNA]</scope>
</reference>
<dbReference type="PANTHER" id="PTHR24410">
    <property type="entry name" value="HL07962P-RELATED"/>
    <property type="match status" value="1"/>
</dbReference>
<dbReference type="InterPro" id="IPR011705">
    <property type="entry name" value="BACK"/>
</dbReference>
<dbReference type="InterPro" id="IPR051481">
    <property type="entry name" value="BTB-POZ/Galectin-3-binding"/>
</dbReference>
<evidence type="ECO:0000256" key="1">
    <source>
        <dbReference type="ARBA" id="ARBA00004906"/>
    </source>
</evidence>
<comment type="pathway">
    <text evidence="1">Protein modification; protein ubiquitination.</text>
</comment>